<evidence type="ECO:0000259" key="9">
    <source>
        <dbReference type="PROSITE" id="PS50835"/>
    </source>
</evidence>
<evidence type="ECO:0000256" key="1">
    <source>
        <dbReference type="ARBA" id="ARBA00004370"/>
    </source>
</evidence>
<keyword evidence="8" id="KW-0732">Signal</keyword>
<feature type="chain" id="PRO_5018249774" evidence="8">
    <location>
        <begin position="32"/>
        <end position="410"/>
    </location>
</feature>
<dbReference type="GeneID" id="103480244"/>
<evidence type="ECO:0000256" key="3">
    <source>
        <dbReference type="ARBA" id="ARBA00022989"/>
    </source>
</evidence>
<dbReference type="RefSeq" id="XP_008433347.1">
    <property type="nucleotide sequence ID" value="XM_008435125.1"/>
</dbReference>
<reference evidence="11" key="1">
    <citation type="submission" date="2013-11" db="EMBL/GenBank/DDBJ databases">
        <title>The genomic landscape of the Guanapo guppy.</title>
        <authorList>
            <person name="Kuenstner A."/>
            <person name="Dreyer C."/>
        </authorList>
    </citation>
    <scope>NUCLEOTIDE SEQUENCE</scope>
    <source>
        <strain evidence="11">Guanapo</strain>
    </source>
</reference>
<dbReference type="GO" id="GO:0009897">
    <property type="term" value="C:external side of plasma membrane"/>
    <property type="evidence" value="ECO:0007669"/>
    <property type="project" value="TreeGrafter"/>
</dbReference>
<organism evidence="10 11">
    <name type="scientific">Poecilia reticulata</name>
    <name type="common">Guppy</name>
    <name type="synonym">Acanthophacelus reticulatus</name>
    <dbReference type="NCBI Taxonomy" id="8081"/>
    <lineage>
        <taxon>Eukaryota</taxon>
        <taxon>Metazoa</taxon>
        <taxon>Chordata</taxon>
        <taxon>Craniata</taxon>
        <taxon>Vertebrata</taxon>
        <taxon>Euteleostomi</taxon>
        <taxon>Actinopterygii</taxon>
        <taxon>Neopterygii</taxon>
        <taxon>Teleostei</taxon>
        <taxon>Neoteleostei</taxon>
        <taxon>Acanthomorphata</taxon>
        <taxon>Ovalentaria</taxon>
        <taxon>Atherinomorphae</taxon>
        <taxon>Cyprinodontiformes</taxon>
        <taxon>Poeciliidae</taxon>
        <taxon>Poeciliinae</taxon>
        <taxon>Poecilia</taxon>
    </lineage>
</organism>
<dbReference type="PROSITE" id="PS50835">
    <property type="entry name" value="IG_LIKE"/>
    <property type="match status" value="1"/>
</dbReference>
<evidence type="ECO:0000313" key="11">
    <source>
        <dbReference type="Proteomes" id="UP000242638"/>
    </source>
</evidence>
<comment type="subcellular location">
    <subcellularLocation>
        <location evidence="1">Membrane</location>
    </subcellularLocation>
</comment>
<keyword evidence="11" id="KW-1185">Reference proteome</keyword>
<keyword evidence="2 7" id="KW-0812">Transmembrane</keyword>
<dbReference type="Ensembl" id="ENSPRET00000009764.1">
    <property type="protein sequence ID" value="ENSPREP00000009648.1"/>
    <property type="gene ID" value="ENSPREG00000006568.1"/>
</dbReference>
<accession>A0A3P9NJI9</accession>
<feature type="compositionally biased region" description="Basic and acidic residues" evidence="6">
    <location>
        <begin position="292"/>
        <end position="306"/>
    </location>
</feature>
<sequence>MRFTCRSIRVWATNPACVLFLFGLLLTAGSASSDIVPQTITAHVTETVVLPCRITIDDEFPTVEWSKEGLRENIITLLYRDGCETFGMKNPAFHYRTNLLLNELKDGNISQIIYNLRVSDGGRYHCRTFRGRQWQVHAIIVLNVGAMSKPELTVVPSSAGGVTLECKAECWFPEPDIMFHDDEGNEMTAEKPTRGPNSAECFTVTRKAVVQTPINRVTCRVHERKLNQTKKTEIYIPDDWMRSRSNTPTITGIVTSFVIGLIICGIVFLIDKKSCGRGLHLCLSRNGNMKEAVQEREKTDGSEYRHNGASQEEQSTDDSRTSLDDTEPSAQPPSYNASTGQDTSTMQTPEMTAERSNKTPSLLSNDRPRSMSASLSSLPSSNSFQKTLSYQSNANESSEALLNKQENHNN</sequence>
<dbReference type="InterPro" id="IPR050504">
    <property type="entry name" value="IgSF_BTN/MOG"/>
</dbReference>
<dbReference type="FunFam" id="2.60.40.10:FF:000088">
    <property type="entry name" value="Butyrophilin subfamily 1 member A1"/>
    <property type="match status" value="1"/>
</dbReference>
<dbReference type="SUPFAM" id="SSF48726">
    <property type="entry name" value="Immunoglobulin"/>
    <property type="match status" value="2"/>
</dbReference>
<dbReference type="Gene3D" id="2.60.40.10">
    <property type="entry name" value="Immunoglobulins"/>
    <property type="match status" value="2"/>
</dbReference>
<reference evidence="10" key="2">
    <citation type="submission" date="2025-08" db="UniProtKB">
        <authorList>
            <consortium name="Ensembl"/>
        </authorList>
    </citation>
    <scope>IDENTIFICATION</scope>
    <source>
        <strain evidence="10">Guanapo</strain>
    </source>
</reference>
<feature type="compositionally biased region" description="Polar residues" evidence="6">
    <location>
        <begin position="384"/>
        <end position="400"/>
    </location>
</feature>
<feature type="transmembrane region" description="Helical" evidence="7">
    <location>
        <begin position="250"/>
        <end position="270"/>
    </location>
</feature>
<dbReference type="KEGG" id="pret:103480244"/>
<name>A0A3P9NJI9_POERE</name>
<dbReference type="GO" id="GO:0050852">
    <property type="term" value="P:T cell receptor signaling pathway"/>
    <property type="evidence" value="ECO:0007669"/>
    <property type="project" value="TreeGrafter"/>
</dbReference>
<dbReference type="InterPro" id="IPR036179">
    <property type="entry name" value="Ig-like_dom_sf"/>
</dbReference>
<feature type="signal peptide" evidence="8">
    <location>
        <begin position="1"/>
        <end position="31"/>
    </location>
</feature>
<dbReference type="AlphaFoldDB" id="A0A3P9NJI9"/>
<protein>
    <submittedName>
        <fullName evidence="10">Butyrophilin subfamily 3 member A2-like</fullName>
    </submittedName>
</protein>
<keyword evidence="4 7" id="KW-0472">Membrane</keyword>
<dbReference type="InterPro" id="IPR007110">
    <property type="entry name" value="Ig-like_dom"/>
</dbReference>
<evidence type="ECO:0000313" key="10">
    <source>
        <dbReference type="Ensembl" id="ENSPREP00000009648.1"/>
    </source>
</evidence>
<dbReference type="GO" id="GO:0001817">
    <property type="term" value="P:regulation of cytokine production"/>
    <property type="evidence" value="ECO:0007669"/>
    <property type="project" value="TreeGrafter"/>
</dbReference>
<evidence type="ECO:0000256" key="6">
    <source>
        <dbReference type="SAM" id="MobiDB-lite"/>
    </source>
</evidence>
<feature type="region of interest" description="Disordered" evidence="6">
    <location>
        <begin position="289"/>
        <end position="410"/>
    </location>
</feature>
<feature type="compositionally biased region" description="Low complexity" evidence="6">
    <location>
        <begin position="370"/>
        <end position="383"/>
    </location>
</feature>
<dbReference type="SMART" id="SM00409">
    <property type="entry name" value="IG"/>
    <property type="match status" value="1"/>
</dbReference>
<evidence type="ECO:0000256" key="2">
    <source>
        <dbReference type="ARBA" id="ARBA00022692"/>
    </source>
</evidence>
<evidence type="ECO:0000256" key="8">
    <source>
        <dbReference type="SAM" id="SignalP"/>
    </source>
</evidence>
<dbReference type="GeneTree" id="ENSGT01050000244843"/>
<reference evidence="10" key="3">
    <citation type="submission" date="2025-09" db="UniProtKB">
        <authorList>
            <consortium name="Ensembl"/>
        </authorList>
    </citation>
    <scope>IDENTIFICATION</scope>
    <source>
        <strain evidence="10">Guanapo</strain>
    </source>
</reference>
<keyword evidence="5" id="KW-0393">Immunoglobulin domain</keyword>
<dbReference type="Bgee" id="ENSPREG00000006568">
    <property type="expression patterns" value="Expressed in caudal fin and 1 other cell type or tissue"/>
</dbReference>
<dbReference type="OrthoDB" id="10055806at2759"/>
<dbReference type="OMA" id="YIPDDWM"/>
<dbReference type="PANTHER" id="PTHR24100">
    <property type="entry name" value="BUTYROPHILIN"/>
    <property type="match status" value="1"/>
</dbReference>
<dbReference type="PANTHER" id="PTHR24100:SF151">
    <property type="entry name" value="ICOS LIGAND"/>
    <property type="match status" value="1"/>
</dbReference>
<evidence type="ECO:0000256" key="4">
    <source>
        <dbReference type="ARBA" id="ARBA00023136"/>
    </source>
</evidence>
<evidence type="ECO:0000256" key="7">
    <source>
        <dbReference type="SAM" id="Phobius"/>
    </source>
</evidence>
<proteinExistence type="predicted"/>
<dbReference type="InterPro" id="IPR003599">
    <property type="entry name" value="Ig_sub"/>
</dbReference>
<feature type="domain" description="Ig-like" evidence="9">
    <location>
        <begin position="15"/>
        <end position="127"/>
    </location>
</feature>
<keyword evidence="3 7" id="KW-1133">Transmembrane helix</keyword>
<dbReference type="InterPro" id="IPR013783">
    <property type="entry name" value="Ig-like_fold"/>
</dbReference>
<dbReference type="Pfam" id="PF22705">
    <property type="entry name" value="C2-set_3"/>
    <property type="match status" value="1"/>
</dbReference>
<feature type="compositionally biased region" description="Polar residues" evidence="6">
    <location>
        <begin position="328"/>
        <end position="350"/>
    </location>
</feature>
<dbReference type="Proteomes" id="UP000242638">
    <property type="component" value="Unassembled WGS sequence"/>
</dbReference>
<dbReference type="GO" id="GO:0005102">
    <property type="term" value="F:signaling receptor binding"/>
    <property type="evidence" value="ECO:0007669"/>
    <property type="project" value="TreeGrafter"/>
</dbReference>
<dbReference type="InterPro" id="IPR053896">
    <property type="entry name" value="BTN3A2-like_Ig-C"/>
</dbReference>
<evidence type="ECO:0000256" key="5">
    <source>
        <dbReference type="ARBA" id="ARBA00023319"/>
    </source>
</evidence>